<keyword evidence="15" id="KW-1185">Reference proteome</keyword>
<evidence type="ECO:0000259" key="13">
    <source>
        <dbReference type="Pfam" id="PF00487"/>
    </source>
</evidence>
<evidence type="ECO:0000256" key="4">
    <source>
        <dbReference type="ARBA" id="ARBA00022519"/>
    </source>
</evidence>
<evidence type="ECO:0000256" key="5">
    <source>
        <dbReference type="ARBA" id="ARBA00022692"/>
    </source>
</evidence>
<dbReference type="PANTHER" id="PTHR38674">
    <property type="entry name" value="ALKANE 1-MONOOXYGENASE 1"/>
    <property type="match status" value="1"/>
</dbReference>
<dbReference type="EMBL" id="FRCS01000005">
    <property type="protein sequence ID" value="SHN32415.1"/>
    <property type="molecule type" value="Genomic_DNA"/>
</dbReference>
<feature type="transmembrane region" description="Helical" evidence="12">
    <location>
        <begin position="82"/>
        <end position="105"/>
    </location>
</feature>
<keyword evidence="6" id="KW-0479">Metal-binding</keyword>
<dbReference type="STRING" id="134849.SAMN05443668_10533"/>
<name>A0A1M7QM41_9ACTN</name>
<keyword evidence="11 12" id="KW-0472">Membrane</keyword>
<keyword evidence="9" id="KW-0408">Iron</keyword>
<dbReference type="GO" id="GO:0004497">
    <property type="term" value="F:monooxygenase activity"/>
    <property type="evidence" value="ECO:0007669"/>
    <property type="project" value="UniProtKB-KW"/>
</dbReference>
<dbReference type="GO" id="GO:0005886">
    <property type="term" value="C:plasma membrane"/>
    <property type="evidence" value="ECO:0007669"/>
    <property type="project" value="UniProtKB-SubCell"/>
</dbReference>
<organism evidence="14 15">
    <name type="scientific">Cryptosporangium aurantiacum</name>
    <dbReference type="NCBI Taxonomy" id="134849"/>
    <lineage>
        <taxon>Bacteria</taxon>
        <taxon>Bacillati</taxon>
        <taxon>Actinomycetota</taxon>
        <taxon>Actinomycetes</taxon>
        <taxon>Cryptosporangiales</taxon>
        <taxon>Cryptosporangiaceae</taxon>
        <taxon>Cryptosporangium</taxon>
    </lineage>
</organism>
<evidence type="ECO:0000256" key="10">
    <source>
        <dbReference type="ARBA" id="ARBA00023033"/>
    </source>
</evidence>
<evidence type="ECO:0000256" key="1">
    <source>
        <dbReference type="ARBA" id="ARBA00004429"/>
    </source>
</evidence>
<gene>
    <name evidence="14" type="ORF">SAMN05443668_10533</name>
</gene>
<feature type="transmembrane region" description="Helical" evidence="12">
    <location>
        <begin position="42"/>
        <end position="61"/>
    </location>
</feature>
<keyword evidence="7 12" id="KW-1133">Transmembrane helix</keyword>
<feature type="transmembrane region" description="Helical" evidence="12">
    <location>
        <begin position="111"/>
        <end position="133"/>
    </location>
</feature>
<comment type="similarity">
    <text evidence="2">Belongs to the fatty acid desaturase type 1 family. AlkB subfamily.</text>
</comment>
<comment type="subcellular location">
    <subcellularLocation>
        <location evidence="1">Cell inner membrane</location>
        <topology evidence="1">Multi-pass membrane protein</topology>
    </subcellularLocation>
</comment>
<protein>
    <submittedName>
        <fullName evidence="14">Alkane 1-monooxygenase</fullName>
    </submittedName>
</protein>
<dbReference type="GO" id="GO:0006629">
    <property type="term" value="P:lipid metabolic process"/>
    <property type="evidence" value="ECO:0007669"/>
    <property type="project" value="InterPro"/>
</dbReference>
<dbReference type="GO" id="GO:0046872">
    <property type="term" value="F:metal ion binding"/>
    <property type="evidence" value="ECO:0007669"/>
    <property type="project" value="UniProtKB-KW"/>
</dbReference>
<evidence type="ECO:0000256" key="8">
    <source>
        <dbReference type="ARBA" id="ARBA00023002"/>
    </source>
</evidence>
<evidence type="ECO:0000256" key="2">
    <source>
        <dbReference type="ARBA" id="ARBA00010823"/>
    </source>
</evidence>
<dbReference type="InterPro" id="IPR005804">
    <property type="entry name" value="FA_desaturase_dom"/>
</dbReference>
<evidence type="ECO:0000313" key="14">
    <source>
        <dbReference type="EMBL" id="SHN32415.1"/>
    </source>
</evidence>
<keyword evidence="8" id="KW-0560">Oxidoreductase</keyword>
<evidence type="ECO:0000256" key="9">
    <source>
        <dbReference type="ARBA" id="ARBA00023004"/>
    </source>
</evidence>
<proteinExistence type="inferred from homology"/>
<accession>A0A1M7QM41</accession>
<dbReference type="AlphaFoldDB" id="A0A1M7QM41"/>
<dbReference type="RefSeq" id="WP_073258600.1">
    <property type="nucleotide sequence ID" value="NZ_FRCS01000005.1"/>
</dbReference>
<dbReference type="Proteomes" id="UP000184440">
    <property type="component" value="Unassembled WGS sequence"/>
</dbReference>
<evidence type="ECO:0000256" key="6">
    <source>
        <dbReference type="ARBA" id="ARBA00022723"/>
    </source>
</evidence>
<reference evidence="14 15" key="1">
    <citation type="submission" date="2016-11" db="EMBL/GenBank/DDBJ databases">
        <authorList>
            <person name="Jaros S."/>
            <person name="Januszkiewicz K."/>
            <person name="Wedrychowicz H."/>
        </authorList>
    </citation>
    <scope>NUCLEOTIDE SEQUENCE [LARGE SCALE GENOMIC DNA]</scope>
    <source>
        <strain evidence="14 15">DSM 46144</strain>
    </source>
</reference>
<keyword evidence="3" id="KW-1003">Cell membrane</keyword>
<dbReference type="InterPro" id="IPR033885">
    <property type="entry name" value="AlkB/XylM"/>
</dbReference>
<dbReference type="CDD" id="cd03512">
    <property type="entry name" value="Alkane-hydroxylase"/>
    <property type="match status" value="1"/>
</dbReference>
<evidence type="ECO:0000256" key="12">
    <source>
        <dbReference type="SAM" id="Phobius"/>
    </source>
</evidence>
<feature type="transmembrane region" description="Helical" evidence="12">
    <location>
        <begin position="224"/>
        <end position="243"/>
    </location>
</feature>
<keyword evidence="5 12" id="KW-0812">Transmembrane</keyword>
<dbReference type="OrthoDB" id="4759734at2"/>
<feature type="transmembrane region" description="Helical" evidence="12">
    <location>
        <begin position="16"/>
        <end position="36"/>
    </location>
</feature>
<feature type="domain" description="Fatty acid desaturase" evidence="13">
    <location>
        <begin position="111"/>
        <end position="340"/>
    </location>
</feature>
<sequence length="395" mass="44953">MSTETSRISWRDGRRYLWPSAIMVPMLPFLSYGIVSQTGVEGWWWLTPGLVFVLIPLVDMVGGDDVGNPPEDAAKTLQSDRYYRWLTYLYLPLQLGGLVLGSWQWQQGDLGWVGLLGVLVSIGTVNGIAINAAHELGHKRESLERWLSKIALAPTAYGHFYVEHNRGHHTRVATPEDAASSRLGESFWRFWPRTVWGSLKSAWHLESSRFALRKRNRWSWRNDVLNAWAMTLALFVVLTVAFGPGLIPFLIAQAVLGFSFLEVVNYLEHYGLCRQRVGESGRYERVDEQHSWNSNRLVTNMFLYQLQRHSDHHANPIRRYQILRTFDTSPQLPAGYATMIVVALFPPLWRRIMDPRVIAHYGGDLDQANLHQPARAQLLARYGPRPGGALAAEAP</sequence>
<evidence type="ECO:0000256" key="11">
    <source>
        <dbReference type="ARBA" id="ARBA00023136"/>
    </source>
</evidence>
<dbReference type="Pfam" id="PF00487">
    <property type="entry name" value="FA_desaturase"/>
    <property type="match status" value="1"/>
</dbReference>
<dbReference type="PANTHER" id="PTHR38674:SF1">
    <property type="entry name" value="ALKANE 1-MONOOXYGENASE 1"/>
    <property type="match status" value="1"/>
</dbReference>
<keyword evidence="10 14" id="KW-0503">Monooxygenase</keyword>
<evidence type="ECO:0000313" key="15">
    <source>
        <dbReference type="Proteomes" id="UP000184440"/>
    </source>
</evidence>
<evidence type="ECO:0000256" key="7">
    <source>
        <dbReference type="ARBA" id="ARBA00022989"/>
    </source>
</evidence>
<evidence type="ECO:0000256" key="3">
    <source>
        <dbReference type="ARBA" id="ARBA00022475"/>
    </source>
</evidence>
<keyword evidence="4" id="KW-0997">Cell inner membrane</keyword>